<dbReference type="Proteomes" id="UP000586694">
    <property type="component" value="Unassembled WGS sequence"/>
</dbReference>
<dbReference type="GO" id="GO:0016740">
    <property type="term" value="F:transferase activity"/>
    <property type="evidence" value="ECO:0007669"/>
    <property type="project" value="UniProtKB-KW"/>
</dbReference>
<evidence type="ECO:0000313" key="2">
    <source>
        <dbReference type="EMBL" id="NWJ99532.1"/>
    </source>
</evidence>
<proteinExistence type="predicted"/>
<dbReference type="SUPFAM" id="SSF110857">
    <property type="entry name" value="Gamma-glutamyl cyclotransferase-like"/>
    <property type="match status" value="1"/>
</dbReference>
<feature type="domain" description="Allophanate hydrolase C-terminal" evidence="1">
    <location>
        <begin position="3"/>
        <end position="122"/>
    </location>
</feature>
<protein>
    <submittedName>
        <fullName evidence="2">Gamma-glutamylcyclotransferase</fullName>
    </submittedName>
</protein>
<name>A0A7K4NE81_9ARCH</name>
<dbReference type="InterPro" id="IPR013024">
    <property type="entry name" value="GGCT-like"/>
</dbReference>
<sequence>MAIELFVNGTLMRGLGLHKNLQGANFLGEFHTLPIYRLYSIDDVHPGMFEVEEGGVSVVGEMYSMSKEIWQRVESTEPPGLYFGDVKLKNGSIVNGVLFPRDIAEANHKDISNFGDWRAYIASLKK</sequence>
<dbReference type="CDD" id="cd06661">
    <property type="entry name" value="GGCT_like"/>
    <property type="match status" value="1"/>
</dbReference>
<organism evidence="2 3">
    <name type="scientific">Marine Group I thaumarchaeote</name>
    <dbReference type="NCBI Taxonomy" id="2511932"/>
    <lineage>
        <taxon>Archaea</taxon>
        <taxon>Nitrososphaerota</taxon>
        <taxon>Marine Group I</taxon>
    </lineage>
</organism>
<dbReference type="EMBL" id="JACASU010000020">
    <property type="protein sequence ID" value="NWJ99532.1"/>
    <property type="molecule type" value="Genomic_DNA"/>
</dbReference>
<evidence type="ECO:0000313" key="3">
    <source>
        <dbReference type="Proteomes" id="UP000586694"/>
    </source>
</evidence>
<accession>A0A7K4NE81</accession>
<dbReference type="Gene3D" id="3.10.490.10">
    <property type="entry name" value="Gamma-glutamyl cyclotransferase-like"/>
    <property type="match status" value="1"/>
</dbReference>
<reference evidence="2 3" key="1">
    <citation type="journal article" date="2019" name="Environ. Microbiol.">
        <title>Genomics insights into ecotype formation of ammonia-oxidizing archaea in the deep ocean.</title>
        <authorList>
            <person name="Wang Y."/>
            <person name="Huang J.M."/>
            <person name="Cui G.J."/>
            <person name="Nunoura T."/>
            <person name="Takaki Y."/>
            <person name="Li W.L."/>
            <person name="Li J."/>
            <person name="Gao Z.M."/>
            <person name="Takai K."/>
            <person name="Zhang A.Q."/>
            <person name="Stepanauskas R."/>
        </authorList>
    </citation>
    <scope>NUCLEOTIDE SEQUENCE [LARGE SCALE GENOMIC DNA]</scope>
    <source>
        <strain evidence="2 3">L19b</strain>
    </source>
</reference>
<evidence type="ECO:0000259" key="1">
    <source>
        <dbReference type="Pfam" id="PF21986"/>
    </source>
</evidence>
<keyword evidence="2" id="KW-0808">Transferase</keyword>
<dbReference type="AlphaFoldDB" id="A0A7K4NE81"/>
<dbReference type="InterPro" id="IPR053844">
    <property type="entry name" value="AH_C"/>
</dbReference>
<comment type="caution">
    <text evidence="2">The sequence shown here is derived from an EMBL/GenBank/DDBJ whole genome shotgun (WGS) entry which is preliminary data.</text>
</comment>
<dbReference type="InterPro" id="IPR036568">
    <property type="entry name" value="GGCT-like_sf"/>
</dbReference>
<gene>
    <name evidence="2" type="ORF">HX802_02585</name>
</gene>
<dbReference type="Pfam" id="PF21986">
    <property type="entry name" value="AH_C"/>
    <property type="match status" value="1"/>
</dbReference>